<proteinExistence type="predicted"/>
<evidence type="ECO:0000313" key="2">
    <source>
        <dbReference type="Proteomes" id="UP000694864"/>
    </source>
</evidence>
<sequence>MHIPELKTKDISFIYIYREANVYYEQATNLIPFIFLSYTSSLFNHQSLYSFPKMPEKVVFKLEVLEERIKRKAMKVVCDFPGVTLIDVKEKGKLKVTGEFDKFEMTKKLKKVYEFVDIMAIKPDGEPAQNKKLVKKPEPKVKKAPSFRGWKLGFFK</sequence>
<dbReference type="PANTHER" id="PTHR45811:SF16">
    <property type="entry name" value="COPPER TRANSPORT PROTEIN FAMILY-RELATED"/>
    <property type="match status" value="1"/>
</dbReference>
<reference evidence="3" key="2">
    <citation type="submission" date="2025-08" db="UniProtKB">
        <authorList>
            <consortium name="RefSeq"/>
        </authorList>
    </citation>
    <scope>IDENTIFICATION</scope>
    <source>
        <tissue evidence="3">Leaf</tissue>
    </source>
</reference>
<keyword evidence="2" id="KW-1185">Reference proteome</keyword>
<accession>A0ABM0UL90</accession>
<dbReference type="Proteomes" id="UP000694864">
    <property type="component" value="Chromosome 11"/>
</dbReference>
<dbReference type="PANTHER" id="PTHR45811">
    <property type="entry name" value="COPPER TRANSPORT PROTEIN FAMILY-RELATED"/>
    <property type="match status" value="1"/>
</dbReference>
<protein>
    <submittedName>
        <fullName evidence="3">Uncharacterized protein LOC104725780</fullName>
    </submittedName>
</protein>
<dbReference type="InterPro" id="IPR051863">
    <property type="entry name" value="HIPP"/>
</dbReference>
<reference evidence="2" key="1">
    <citation type="journal article" date="2014" name="Nat. Commun.">
        <title>The emerging biofuel crop Camelina sativa retains a highly undifferentiated hexaploid genome structure.</title>
        <authorList>
            <person name="Kagale S."/>
            <person name="Koh C."/>
            <person name="Nixon J."/>
            <person name="Bollina V."/>
            <person name="Clarke W.E."/>
            <person name="Tuteja R."/>
            <person name="Spillane C."/>
            <person name="Robinson S.J."/>
            <person name="Links M.G."/>
            <person name="Clarke C."/>
            <person name="Higgins E.E."/>
            <person name="Huebert T."/>
            <person name="Sharpe A.G."/>
            <person name="Parkin I.A."/>
        </authorList>
    </citation>
    <scope>NUCLEOTIDE SEQUENCE [LARGE SCALE GENOMIC DNA]</scope>
    <source>
        <strain evidence="2">cv. DH55</strain>
    </source>
</reference>
<name>A0ABM0UL90_CAMSA</name>
<evidence type="ECO:0000313" key="3">
    <source>
        <dbReference type="RefSeq" id="XP_010442809.1"/>
    </source>
</evidence>
<organism evidence="2 3">
    <name type="scientific">Camelina sativa</name>
    <name type="common">False flax</name>
    <name type="synonym">Myagrum sativum</name>
    <dbReference type="NCBI Taxonomy" id="90675"/>
    <lineage>
        <taxon>Eukaryota</taxon>
        <taxon>Viridiplantae</taxon>
        <taxon>Streptophyta</taxon>
        <taxon>Embryophyta</taxon>
        <taxon>Tracheophyta</taxon>
        <taxon>Spermatophyta</taxon>
        <taxon>Magnoliopsida</taxon>
        <taxon>eudicotyledons</taxon>
        <taxon>Gunneridae</taxon>
        <taxon>Pentapetalae</taxon>
        <taxon>rosids</taxon>
        <taxon>malvids</taxon>
        <taxon>Brassicales</taxon>
        <taxon>Brassicaceae</taxon>
        <taxon>Camelineae</taxon>
        <taxon>Camelina</taxon>
    </lineage>
</organism>
<gene>
    <name evidence="3" type="primary">LOC104725780</name>
</gene>
<keyword evidence="1" id="KW-0479">Metal-binding</keyword>
<dbReference type="Gene3D" id="3.30.70.100">
    <property type="match status" value="1"/>
</dbReference>
<dbReference type="GeneID" id="104725780"/>
<evidence type="ECO:0000256" key="1">
    <source>
        <dbReference type="ARBA" id="ARBA00022723"/>
    </source>
</evidence>
<dbReference type="RefSeq" id="XP_010442809.1">
    <property type="nucleotide sequence ID" value="XM_010444507.1"/>
</dbReference>